<proteinExistence type="predicted"/>
<dbReference type="EnsemblPlants" id="MELO3C004298.2.1">
    <property type="protein sequence ID" value="MELO3C004298.2.1"/>
    <property type="gene ID" value="MELO3C004298.2"/>
</dbReference>
<name>A0A9I9CIW5_CUCME</name>
<dbReference type="Gramene" id="MELO3C004298.2.1">
    <property type="protein sequence ID" value="MELO3C004298.2.1"/>
    <property type="gene ID" value="MELO3C004298.2"/>
</dbReference>
<evidence type="ECO:0000313" key="2">
    <source>
        <dbReference type="EnsemblPlants" id="MELO3C004298.2.1"/>
    </source>
</evidence>
<accession>A0A9I9CIW5</accession>
<feature type="compositionally biased region" description="Basic and acidic residues" evidence="1">
    <location>
        <begin position="1"/>
        <end position="18"/>
    </location>
</feature>
<dbReference type="AlphaFoldDB" id="A0A9I9CIW5"/>
<reference evidence="2" key="1">
    <citation type="submission" date="2023-03" db="UniProtKB">
        <authorList>
            <consortium name="EnsemblPlants"/>
        </authorList>
    </citation>
    <scope>IDENTIFICATION</scope>
</reference>
<protein>
    <submittedName>
        <fullName evidence="2">Uncharacterized protein</fullName>
    </submittedName>
</protein>
<evidence type="ECO:0000256" key="1">
    <source>
        <dbReference type="SAM" id="MobiDB-lite"/>
    </source>
</evidence>
<organism evidence="2">
    <name type="scientific">Cucumis melo</name>
    <name type="common">Muskmelon</name>
    <dbReference type="NCBI Taxonomy" id="3656"/>
    <lineage>
        <taxon>Eukaryota</taxon>
        <taxon>Viridiplantae</taxon>
        <taxon>Streptophyta</taxon>
        <taxon>Embryophyta</taxon>
        <taxon>Tracheophyta</taxon>
        <taxon>Spermatophyta</taxon>
        <taxon>Magnoliopsida</taxon>
        <taxon>eudicotyledons</taxon>
        <taxon>Gunneridae</taxon>
        <taxon>Pentapetalae</taxon>
        <taxon>rosids</taxon>
        <taxon>fabids</taxon>
        <taxon>Cucurbitales</taxon>
        <taxon>Cucurbitaceae</taxon>
        <taxon>Benincaseae</taxon>
        <taxon>Cucumis</taxon>
    </lineage>
</organism>
<sequence>MESKESAGSMERKAESKWRLGGTEPSIPSSSAMVDGRVAQIVSAEVISCTENWKSGVENKSTDL</sequence>
<feature type="region of interest" description="Disordered" evidence="1">
    <location>
        <begin position="1"/>
        <end position="32"/>
    </location>
</feature>